<dbReference type="Pfam" id="PF00877">
    <property type="entry name" value="NLPC_P60"/>
    <property type="match status" value="1"/>
</dbReference>
<protein>
    <submittedName>
        <fullName evidence="9">NlpC/P60 family protein</fullName>
    </submittedName>
</protein>
<proteinExistence type="inferred from homology"/>
<feature type="coiled-coil region" evidence="6">
    <location>
        <begin position="39"/>
        <end position="108"/>
    </location>
</feature>
<feature type="signal peptide" evidence="7">
    <location>
        <begin position="1"/>
        <end position="25"/>
    </location>
</feature>
<evidence type="ECO:0000256" key="4">
    <source>
        <dbReference type="ARBA" id="ARBA00022801"/>
    </source>
</evidence>
<dbReference type="Pfam" id="PF24568">
    <property type="entry name" value="CC_PcsB"/>
    <property type="match status" value="1"/>
</dbReference>
<evidence type="ECO:0000256" key="5">
    <source>
        <dbReference type="ARBA" id="ARBA00022807"/>
    </source>
</evidence>
<dbReference type="InterPro" id="IPR000064">
    <property type="entry name" value="NLP_P60_dom"/>
</dbReference>
<keyword evidence="6" id="KW-0175">Coiled coil</keyword>
<dbReference type="Gene3D" id="3.90.1720.10">
    <property type="entry name" value="endopeptidase domain like (from Nostoc punctiforme)"/>
    <property type="match status" value="1"/>
</dbReference>
<sequence length="378" mass="42972">MNKRLIVLVTAVLLLVSMNTTVVLSQPSSDKDKTNQKQLQQHRIEYNNVYKKAEQFEQAVEYLDNEIETKMQEIEINNKKIEDIKNKIELVEKDIQKAEDDIAAEKKLYNKRMRVMYMHGTGGGYIDIIFGSKDLNDLFSRIQTIKKITELDKKIVKELKDNQDGIKAKKEELTKKKNELVALNSEQQEKIEKLKNDKEEQSKLIEETKKQTILYGNILSDDEKQINETKKIIEEIREKVSMDKPSRGLLAISSNAIVTYASDYLGTPYVWAANGPDSFDCSGFVKYVYAHFGIELPRCSSAQAAVGTYVEKENLQPGDLVFFANDGGEGTIHHVGIYVGNGCYIHAPRTGDVVKISSLDVRTDYATARRVGKYIKNN</sequence>
<dbReference type="InterPro" id="IPR057309">
    <property type="entry name" value="PcsB_CC"/>
</dbReference>
<comment type="similarity">
    <text evidence="1">Belongs to the peptidase C40 family.</text>
</comment>
<dbReference type="PANTHER" id="PTHR47053">
    <property type="entry name" value="MUREIN DD-ENDOPEPTIDASE MEPH-RELATED"/>
    <property type="match status" value="1"/>
</dbReference>
<dbReference type="RefSeq" id="WP_268048928.1">
    <property type="nucleotide sequence ID" value="NZ_JAPQES010000001.1"/>
</dbReference>
<feature type="chain" id="PRO_5045485546" evidence="7">
    <location>
        <begin position="26"/>
        <end position="378"/>
    </location>
</feature>
<evidence type="ECO:0000313" key="10">
    <source>
        <dbReference type="Proteomes" id="UP001079657"/>
    </source>
</evidence>
<evidence type="ECO:0000256" key="3">
    <source>
        <dbReference type="ARBA" id="ARBA00022729"/>
    </source>
</evidence>
<evidence type="ECO:0000256" key="6">
    <source>
        <dbReference type="SAM" id="Coils"/>
    </source>
</evidence>
<gene>
    <name evidence="9" type="ORF">OXH55_06305</name>
</gene>
<feature type="domain" description="NlpC/P60" evidence="8">
    <location>
        <begin position="251"/>
        <end position="377"/>
    </location>
</feature>
<accession>A0ABT4CMH7</accession>
<evidence type="ECO:0000256" key="2">
    <source>
        <dbReference type="ARBA" id="ARBA00022670"/>
    </source>
</evidence>
<evidence type="ECO:0000313" key="9">
    <source>
        <dbReference type="EMBL" id="MCY6370242.1"/>
    </source>
</evidence>
<name>A0ABT4CMH7_9CLOT</name>
<dbReference type="InterPro" id="IPR051202">
    <property type="entry name" value="Peptidase_C40"/>
</dbReference>
<dbReference type="InterPro" id="IPR038765">
    <property type="entry name" value="Papain-like_cys_pep_sf"/>
</dbReference>
<dbReference type="Gene3D" id="6.10.250.3150">
    <property type="match status" value="1"/>
</dbReference>
<keyword evidence="10" id="KW-1185">Reference proteome</keyword>
<dbReference type="SUPFAM" id="SSF54001">
    <property type="entry name" value="Cysteine proteinases"/>
    <property type="match status" value="1"/>
</dbReference>
<feature type="coiled-coil region" evidence="6">
    <location>
        <begin position="156"/>
        <end position="239"/>
    </location>
</feature>
<keyword evidence="5" id="KW-0788">Thiol protease</keyword>
<dbReference type="Proteomes" id="UP001079657">
    <property type="component" value="Unassembled WGS sequence"/>
</dbReference>
<keyword evidence="4" id="KW-0378">Hydrolase</keyword>
<evidence type="ECO:0000256" key="1">
    <source>
        <dbReference type="ARBA" id="ARBA00007074"/>
    </source>
</evidence>
<evidence type="ECO:0000259" key="8">
    <source>
        <dbReference type="PROSITE" id="PS51935"/>
    </source>
</evidence>
<comment type="caution">
    <text evidence="9">The sequence shown here is derived from an EMBL/GenBank/DDBJ whole genome shotgun (WGS) entry which is preliminary data.</text>
</comment>
<dbReference type="PROSITE" id="PS51935">
    <property type="entry name" value="NLPC_P60"/>
    <property type="match status" value="1"/>
</dbReference>
<dbReference type="PANTHER" id="PTHR47053:SF1">
    <property type="entry name" value="MUREIN DD-ENDOPEPTIDASE MEPH-RELATED"/>
    <property type="match status" value="1"/>
</dbReference>
<evidence type="ECO:0000256" key="7">
    <source>
        <dbReference type="SAM" id="SignalP"/>
    </source>
</evidence>
<organism evidence="9 10">
    <name type="scientific">Clostridium ganghwense</name>
    <dbReference type="NCBI Taxonomy" id="312089"/>
    <lineage>
        <taxon>Bacteria</taxon>
        <taxon>Bacillati</taxon>
        <taxon>Bacillota</taxon>
        <taxon>Clostridia</taxon>
        <taxon>Eubacteriales</taxon>
        <taxon>Clostridiaceae</taxon>
        <taxon>Clostridium</taxon>
    </lineage>
</organism>
<keyword evidence="3 7" id="KW-0732">Signal</keyword>
<reference evidence="9" key="1">
    <citation type="submission" date="2022-12" db="EMBL/GenBank/DDBJ databases">
        <authorList>
            <person name="Wang J."/>
        </authorList>
    </citation>
    <scope>NUCLEOTIDE SEQUENCE</scope>
    <source>
        <strain evidence="9">HY-42-06</strain>
    </source>
</reference>
<dbReference type="EMBL" id="JAPQES010000001">
    <property type="protein sequence ID" value="MCY6370242.1"/>
    <property type="molecule type" value="Genomic_DNA"/>
</dbReference>
<keyword evidence="2" id="KW-0645">Protease</keyword>